<evidence type="ECO:0000256" key="1">
    <source>
        <dbReference type="SAM" id="MobiDB-lite"/>
    </source>
</evidence>
<dbReference type="EMBL" id="JAULSV010000001">
    <property type="protein sequence ID" value="KAK0655039.1"/>
    <property type="molecule type" value="Genomic_DNA"/>
</dbReference>
<protein>
    <submittedName>
        <fullName evidence="2">Uncharacterized protein</fullName>
    </submittedName>
</protein>
<evidence type="ECO:0000313" key="2">
    <source>
        <dbReference type="EMBL" id="KAK0655039.1"/>
    </source>
</evidence>
<gene>
    <name evidence="2" type="ORF">B0T16DRAFT_3387</name>
</gene>
<proteinExistence type="predicted"/>
<accession>A0AA40CZQ6</accession>
<comment type="caution">
    <text evidence="2">The sequence shown here is derived from an EMBL/GenBank/DDBJ whole genome shotgun (WGS) entry which is preliminary data.</text>
</comment>
<dbReference type="AlphaFoldDB" id="A0AA40CZQ6"/>
<organism evidence="2 3">
    <name type="scientific">Cercophora newfieldiana</name>
    <dbReference type="NCBI Taxonomy" id="92897"/>
    <lineage>
        <taxon>Eukaryota</taxon>
        <taxon>Fungi</taxon>
        <taxon>Dikarya</taxon>
        <taxon>Ascomycota</taxon>
        <taxon>Pezizomycotina</taxon>
        <taxon>Sordariomycetes</taxon>
        <taxon>Sordariomycetidae</taxon>
        <taxon>Sordariales</taxon>
        <taxon>Lasiosphaeriaceae</taxon>
        <taxon>Cercophora</taxon>
    </lineage>
</organism>
<evidence type="ECO:0000313" key="3">
    <source>
        <dbReference type="Proteomes" id="UP001174936"/>
    </source>
</evidence>
<keyword evidence="3" id="KW-1185">Reference proteome</keyword>
<sequence length="161" mass="17932">MGCSCQVETWRGICRRSRCPLQCVVATPACRPAELDRERRRRCRNGYGAASPITLNIKKYGLDPICKELDVNTDRRRAGKVMLKKGLRTPDPGTTSYSEPAKGTARGGKDVQAMTRASERRLVGASWSSRGEPIRLERAALNMCFIYPHFNRKFAGCDHGG</sequence>
<reference evidence="2" key="1">
    <citation type="submission" date="2023-06" db="EMBL/GenBank/DDBJ databases">
        <title>Genome-scale phylogeny and comparative genomics of the fungal order Sordariales.</title>
        <authorList>
            <consortium name="Lawrence Berkeley National Laboratory"/>
            <person name="Hensen N."/>
            <person name="Bonometti L."/>
            <person name="Westerberg I."/>
            <person name="Brannstrom I.O."/>
            <person name="Guillou S."/>
            <person name="Cros-Aarteil S."/>
            <person name="Calhoun S."/>
            <person name="Haridas S."/>
            <person name="Kuo A."/>
            <person name="Mondo S."/>
            <person name="Pangilinan J."/>
            <person name="Riley R."/>
            <person name="Labutti K."/>
            <person name="Andreopoulos B."/>
            <person name="Lipzen A."/>
            <person name="Chen C."/>
            <person name="Yanf M."/>
            <person name="Daum C."/>
            <person name="Ng V."/>
            <person name="Clum A."/>
            <person name="Steindorff A."/>
            <person name="Ohm R."/>
            <person name="Martin F."/>
            <person name="Silar P."/>
            <person name="Natvig D."/>
            <person name="Lalanne C."/>
            <person name="Gautier V."/>
            <person name="Ament-Velasquez S.L."/>
            <person name="Kruys A."/>
            <person name="Hutchinson M.I."/>
            <person name="Powell A.J."/>
            <person name="Barry K."/>
            <person name="Miller A.N."/>
            <person name="Grigoriev I.V."/>
            <person name="Debuchy R."/>
            <person name="Gladieux P."/>
            <person name="Thoren M.H."/>
            <person name="Johannesson H."/>
        </authorList>
    </citation>
    <scope>NUCLEOTIDE SEQUENCE</scope>
    <source>
        <strain evidence="2">SMH2532-1</strain>
    </source>
</reference>
<name>A0AA40CZQ6_9PEZI</name>
<dbReference type="Proteomes" id="UP001174936">
    <property type="component" value="Unassembled WGS sequence"/>
</dbReference>
<feature type="region of interest" description="Disordered" evidence="1">
    <location>
        <begin position="85"/>
        <end position="109"/>
    </location>
</feature>